<protein>
    <recommendedName>
        <fullName evidence="1">DUF234 domain-containing protein</fullName>
    </recommendedName>
</protein>
<name>A0A1K1W6I2_STRAR</name>
<gene>
    <name evidence="2" type="ORF">SAMN02787144_1002307</name>
</gene>
<dbReference type="Proteomes" id="UP000181909">
    <property type="component" value="Unassembled WGS sequence"/>
</dbReference>
<feature type="domain" description="DUF234" evidence="1">
    <location>
        <begin position="28"/>
        <end position="91"/>
    </location>
</feature>
<dbReference type="EMBL" id="FPJO01000002">
    <property type="protein sequence ID" value="SFX32982.1"/>
    <property type="molecule type" value="Genomic_DNA"/>
</dbReference>
<organism evidence="2 3">
    <name type="scientific">Streptomyces atratus</name>
    <dbReference type="NCBI Taxonomy" id="1893"/>
    <lineage>
        <taxon>Bacteria</taxon>
        <taxon>Bacillati</taxon>
        <taxon>Actinomycetota</taxon>
        <taxon>Actinomycetes</taxon>
        <taxon>Kitasatosporales</taxon>
        <taxon>Streptomycetaceae</taxon>
        <taxon>Streptomyces</taxon>
    </lineage>
</organism>
<dbReference type="AlphaFoldDB" id="A0A1K1W6I2"/>
<evidence type="ECO:0000313" key="3">
    <source>
        <dbReference type="Proteomes" id="UP000181909"/>
    </source>
</evidence>
<sequence length="145" mass="16250">MIWHGWPGTPKCRRCRWRGWWPPRGSWRGRAVEPLVREALARILPDDRLPAAPAVGGYWTRTNDIEIDIVGADRAPIAKELFFVGSIKWLEQSPFDRHDLAALHRHRAALTDEPVPVVAVSRSGVDCPGLDATYGPGDLLTAWPL</sequence>
<proteinExistence type="predicted"/>
<accession>A0A1K1W6I2</accession>
<dbReference type="Pfam" id="PF03008">
    <property type="entry name" value="DUF234"/>
    <property type="match status" value="1"/>
</dbReference>
<dbReference type="InterPro" id="IPR004256">
    <property type="entry name" value="DUF234"/>
</dbReference>
<dbReference type="STRING" id="1893.SAMN02787144_1002307"/>
<reference evidence="2 3" key="1">
    <citation type="submission" date="2016-11" db="EMBL/GenBank/DDBJ databases">
        <authorList>
            <person name="Jaros S."/>
            <person name="Januszkiewicz K."/>
            <person name="Wedrychowicz H."/>
        </authorList>
    </citation>
    <scope>NUCLEOTIDE SEQUENCE [LARGE SCALE GENOMIC DNA]</scope>
    <source>
        <strain evidence="2 3">OK807</strain>
    </source>
</reference>
<evidence type="ECO:0000259" key="1">
    <source>
        <dbReference type="Pfam" id="PF03008"/>
    </source>
</evidence>
<evidence type="ECO:0000313" key="2">
    <source>
        <dbReference type="EMBL" id="SFX32982.1"/>
    </source>
</evidence>